<dbReference type="EMBL" id="LNRQ01000002">
    <property type="protein sequence ID" value="KZN04844.1"/>
    <property type="molecule type" value="Genomic_DNA"/>
</dbReference>
<evidence type="ECO:0000259" key="2">
    <source>
        <dbReference type="PROSITE" id="PS50157"/>
    </source>
</evidence>
<gene>
    <name evidence="3" type="ORF">DCAR_005681</name>
    <name evidence="4" type="ORF">DCAR_0206390</name>
</gene>
<reference evidence="4" key="2">
    <citation type="submission" date="2022-03" db="EMBL/GenBank/DDBJ databases">
        <title>Draft title - Genomic analysis of global carrot germplasm unveils the trajectory of domestication and the origin of high carotenoid orange carrot.</title>
        <authorList>
            <person name="Iorizzo M."/>
            <person name="Ellison S."/>
            <person name="Senalik D."/>
            <person name="Macko-Podgorni A."/>
            <person name="Grzebelus D."/>
            <person name="Bostan H."/>
            <person name="Rolling W."/>
            <person name="Curaba J."/>
            <person name="Simon P."/>
        </authorList>
    </citation>
    <scope>NUCLEOTIDE SEQUENCE</scope>
    <source>
        <tissue evidence="4">Leaf</tissue>
    </source>
</reference>
<keyword evidence="5" id="KW-1185">Reference proteome</keyword>
<dbReference type="GO" id="GO:0008270">
    <property type="term" value="F:zinc ion binding"/>
    <property type="evidence" value="ECO:0007669"/>
    <property type="project" value="UniProtKB-KW"/>
</dbReference>
<evidence type="ECO:0000313" key="3">
    <source>
        <dbReference type="EMBL" id="KZN04844.1"/>
    </source>
</evidence>
<dbReference type="SUPFAM" id="SSF57667">
    <property type="entry name" value="beta-beta-alpha zinc fingers"/>
    <property type="match status" value="1"/>
</dbReference>
<keyword evidence="1" id="KW-0863">Zinc-finger</keyword>
<dbReference type="InterPro" id="IPR036236">
    <property type="entry name" value="Znf_C2H2_sf"/>
</dbReference>
<protein>
    <recommendedName>
        <fullName evidence="2">C2H2-type domain-containing protein</fullName>
    </recommendedName>
</protein>
<dbReference type="Proteomes" id="UP000077755">
    <property type="component" value="Chromosome 2"/>
</dbReference>
<accession>A0A161XJQ4</accession>
<dbReference type="PROSITE" id="PS00028">
    <property type="entry name" value="ZINC_FINGER_C2H2_1"/>
    <property type="match status" value="1"/>
</dbReference>
<dbReference type="PROSITE" id="PS50157">
    <property type="entry name" value="ZINC_FINGER_C2H2_2"/>
    <property type="match status" value="1"/>
</dbReference>
<organism evidence="3">
    <name type="scientific">Daucus carota subsp. sativus</name>
    <name type="common">Carrot</name>
    <dbReference type="NCBI Taxonomy" id="79200"/>
    <lineage>
        <taxon>Eukaryota</taxon>
        <taxon>Viridiplantae</taxon>
        <taxon>Streptophyta</taxon>
        <taxon>Embryophyta</taxon>
        <taxon>Tracheophyta</taxon>
        <taxon>Spermatophyta</taxon>
        <taxon>Magnoliopsida</taxon>
        <taxon>eudicotyledons</taxon>
        <taxon>Gunneridae</taxon>
        <taxon>Pentapetalae</taxon>
        <taxon>asterids</taxon>
        <taxon>campanulids</taxon>
        <taxon>Apiales</taxon>
        <taxon>Apiaceae</taxon>
        <taxon>Apioideae</taxon>
        <taxon>Scandiceae</taxon>
        <taxon>Daucinae</taxon>
        <taxon>Daucus</taxon>
        <taxon>Daucus sect. Daucus</taxon>
    </lineage>
</organism>
<evidence type="ECO:0000313" key="4">
    <source>
        <dbReference type="EMBL" id="WOG87167.1"/>
    </source>
</evidence>
<keyword evidence="1" id="KW-0479">Metal-binding</keyword>
<reference evidence="3" key="1">
    <citation type="journal article" date="2016" name="Nat. Genet.">
        <title>A high-quality carrot genome assembly provides new insights into carotenoid accumulation and asterid genome evolution.</title>
        <authorList>
            <person name="Iorizzo M."/>
            <person name="Ellison S."/>
            <person name="Senalik D."/>
            <person name="Zeng P."/>
            <person name="Satapoomin P."/>
            <person name="Huang J."/>
            <person name="Bowman M."/>
            <person name="Iovene M."/>
            <person name="Sanseverino W."/>
            <person name="Cavagnaro P."/>
            <person name="Yildiz M."/>
            <person name="Macko-Podgorni A."/>
            <person name="Moranska E."/>
            <person name="Grzebelus E."/>
            <person name="Grzebelus D."/>
            <person name="Ashrafi H."/>
            <person name="Zheng Z."/>
            <person name="Cheng S."/>
            <person name="Spooner D."/>
            <person name="Van Deynze A."/>
            <person name="Simon P."/>
        </authorList>
    </citation>
    <scope>NUCLEOTIDE SEQUENCE [LARGE SCALE GENOMIC DNA]</scope>
    <source>
        <tissue evidence="3">Leaf</tissue>
    </source>
</reference>
<dbReference type="EMBL" id="CP093344">
    <property type="protein sequence ID" value="WOG87167.1"/>
    <property type="molecule type" value="Genomic_DNA"/>
</dbReference>
<proteinExistence type="predicted"/>
<evidence type="ECO:0000313" key="5">
    <source>
        <dbReference type="Proteomes" id="UP000077755"/>
    </source>
</evidence>
<dbReference type="Gramene" id="KZN04844">
    <property type="protein sequence ID" value="KZN04844"/>
    <property type="gene ID" value="DCAR_005681"/>
</dbReference>
<name>A0A161XJQ4_DAUCS</name>
<keyword evidence="1" id="KW-0862">Zinc</keyword>
<sequence>MSKVHSCPLCGNHYKTYERLMYHVEVHVVGKYYLTLAPPMPETPASSASSTNGK</sequence>
<dbReference type="AlphaFoldDB" id="A0A161XJQ4"/>
<feature type="domain" description="C2H2-type" evidence="2">
    <location>
        <begin position="5"/>
        <end position="32"/>
    </location>
</feature>
<evidence type="ECO:0000256" key="1">
    <source>
        <dbReference type="PROSITE-ProRule" id="PRU00042"/>
    </source>
</evidence>
<dbReference type="InterPro" id="IPR013087">
    <property type="entry name" value="Znf_C2H2_type"/>
</dbReference>